<feature type="transmembrane region" description="Helical" evidence="1">
    <location>
        <begin position="62"/>
        <end position="81"/>
    </location>
</feature>
<keyword evidence="3" id="KW-1185">Reference proteome</keyword>
<dbReference type="AlphaFoldDB" id="A0A4R5KRC2"/>
<comment type="caution">
    <text evidence="2">The sequence shown here is derived from an EMBL/GenBank/DDBJ whole genome shotgun (WGS) entry which is preliminary data.</text>
</comment>
<feature type="transmembrane region" description="Helical" evidence="1">
    <location>
        <begin position="93"/>
        <end position="111"/>
    </location>
</feature>
<gene>
    <name evidence="2" type="ORF">E1809_07260</name>
</gene>
<evidence type="ECO:0008006" key="4">
    <source>
        <dbReference type="Google" id="ProtNLM"/>
    </source>
</evidence>
<keyword evidence="1" id="KW-0472">Membrane</keyword>
<sequence>MMRISWVCLAIVSLAILVFGVVVAAVPSGGDMGLYRADGLASIGLGFFGAMIVLVPYQRRELWAWFALWFYPVFWAVHLLGNLPPGTDHIHQVIFIALSLIGLLLPARMFFPAEPH</sequence>
<protein>
    <recommendedName>
        <fullName evidence="4">SPW repeat-containing protein</fullName>
    </recommendedName>
</protein>
<reference evidence="2 3" key="1">
    <citation type="submission" date="2019-03" db="EMBL/GenBank/DDBJ databases">
        <title>Whole genome sequence of Arthrobacter sp JH1-1.</title>
        <authorList>
            <person name="Trinh H.N."/>
        </authorList>
    </citation>
    <scope>NUCLEOTIDE SEQUENCE [LARGE SCALE GENOMIC DNA]</scope>
    <source>
        <strain evidence="2 3">JH1-1</strain>
    </source>
</reference>
<organism evidence="2 3">
    <name type="scientific">Arthrobacter terricola</name>
    <dbReference type="NCBI Taxonomy" id="2547396"/>
    <lineage>
        <taxon>Bacteria</taxon>
        <taxon>Bacillati</taxon>
        <taxon>Actinomycetota</taxon>
        <taxon>Actinomycetes</taxon>
        <taxon>Micrococcales</taxon>
        <taxon>Micrococcaceae</taxon>
        <taxon>Arthrobacter</taxon>
    </lineage>
</organism>
<dbReference type="EMBL" id="SMRU01000007">
    <property type="protein sequence ID" value="TDF97932.1"/>
    <property type="molecule type" value="Genomic_DNA"/>
</dbReference>
<evidence type="ECO:0000313" key="2">
    <source>
        <dbReference type="EMBL" id="TDF97932.1"/>
    </source>
</evidence>
<dbReference type="Proteomes" id="UP000295511">
    <property type="component" value="Unassembled WGS sequence"/>
</dbReference>
<keyword evidence="1" id="KW-1133">Transmembrane helix</keyword>
<keyword evidence="1" id="KW-0812">Transmembrane</keyword>
<proteinExistence type="predicted"/>
<dbReference type="OrthoDB" id="4950343at2"/>
<name>A0A4R5KRC2_9MICC</name>
<evidence type="ECO:0000256" key="1">
    <source>
        <dbReference type="SAM" id="Phobius"/>
    </source>
</evidence>
<accession>A0A4R5KRC2</accession>
<feature type="transmembrane region" description="Helical" evidence="1">
    <location>
        <begin position="34"/>
        <end position="55"/>
    </location>
</feature>
<evidence type="ECO:0000313" key="3">
    <source>
        <dbReference type="Proteomes" id="UP000295511"/>
    </source>
</evidence>